<dbReference type="InterPro" id="IPR013216">
    <property type="entry name" value="Methyltransf_11"/>
</dbReference>
<dbReference type="OrthoDB" id="448116at2"/>
<dbReference type="InterPro" id="IPR029063">
    <property type="entry name" value="SAM-dependent_MTases_sf"/>
</dbReference>
<gene>
    <name evidence="2" type="ORF">BJP34_15120</name>
</gene>
<dbReference type="PANTHER" id="PTHR43591:SF24">
    <property type="entry name" value="2-METHOXY-6-POLYPRENYL-1,4-BENZOQUINOL METHYLASE, MITOCHONDRIAL"/>
    <property type="match status" value="1"/>
</dbReference>
<proteinExistence type="predicted"/>
<keyword evidence="2" id="KW-0489">Methyltransferase</keyword>
<dbReference type="CDD" id="cd02440">
    <property type="entry name" value="AdoMet_MTases"/>
    <property type="match status" value="1"/>
</dbReference>
<protein>
    <submittedName>
        <fullName evidence="2">Methyltransferase type 11</fullName>
    </submittedName>
</protein>
<dbReference type="AlphaFoldDB" id="A0A1D8TT12"/>
<dbReference type="SUPFAM" id="SSF53335">
    <property type="entry name" value="S-adenosyl-L-methionine-dependent methyltransferases"/>
    <property type="match status" value="1"/>
</dbReference>
<dbReference type="KEGG" id="mpro:BJP34_15120"/>
<dbReference type="Pfam" id="PF08241">
    <property type="entry name" value="Methyltransf_11"/>
    <property type="match status" value="1"/>
</dbReference>
<accession>A0A1D8TT12</accession>
<sequence>MTVPTNNPKEFRQFEYCGWQQSVDQYHSSFSSLTSQTIETLLDSVNAARDMQLLDIATGPGYVAAQAHKRGCKVTGVDLSDAMVAKAQQLNPQIDLRSRYAIEFCQGEAESLPFAESQYQAAVMNFGILHLAEPEKALGEAFRVIRSQAKFGFTVWSKPEKSIALKIMNKAIETYKNTDITLPEGPPFFLFSEPDYCCKCLQNLGFKNPSFQEIPLLWELSSADELFDAFYKGTARTGGILRAQTSQSLDNIRAAIHQETASYRQNNRLLLPMSAIVVSAQKP</sequence>
<reference evidence="3" key="1">
    <citation type="submission" date="2016-10" db="EMBL/GenBank/DDBJ databases">
        <title>Comparative genomics uncovers the prolific and rare metabolic potential of the cyanobacterial genus Moorea.</title>
        <authorList>
            <person name="Leao T."/>
            <person name="Castelao G."/>
            <person name="Korobeynikov A."/>
            <person name="Monroe E.A."/>
            <person name="Podell S."/>
            <person name="Glukhov E."/>
            <person name="Allen E."/>
            <person name="Gerwick W.H."/>
            <person name="Gerwick L."/>
        </authorList>
    </citation>
    <scope>NUCLEOTIDE SEQUENCE [LARGE SCALE GENOMIC DNA]</scope>
    <source>
        <strain evidence="3">PAL-8-15-08-1</strain>
    </source>
</reference>
<name>A0A1D8TT12_9CYAN</name>
<keyword evidence="2" id="KW-0808">Transferase</keyword>
<dbReference type="GO" id="GO:0008757">
    <property type="term" value="F:S-adenosylmethionine-dependent methyltransferase activity"/>
    <property type="evidence" value="ECO:0007669"/>
    <property type="project" value="InterPro"/>
</dbReference>
<dbReference type="RefSeq" id="WP_070393049.1">
    <property type="nucleotide sequence ID" value="NZ_CP017599.1"/>
</dbReference>
<evidence type="ECO:0000313" key="2">
    <source>
        <dbReference type="EMBL" id="AOX00596.1"/>
    </source>
</evidence>
<dbReference type="EMBL" id="CP017599">
    <property type="protein sequence ID" value="AOX00596.1"/>
    <property type="molecule type" value="Genomic_DNA"/>
</dbReference>
<dbReference type="GO" id="GO:0032259">
    <property type="term" value="P:methylation"/>
    <property type="evidence" value="ECO:0007669"/>
    <property type="project" value="UniProtKB-KW"/>
</dbReference>
<dbReference type="Gene3D" id="3.40.50.150">
    <property type="entry name" value="Vaccinia Virus protein VP39"/>
    <property type="match status" value="1"/>
</dbReference>
<dbReference type="STRING" id="1458985.BJP34_15120"/>
<evidence type="ECO:0000259" key="1">
    <source>
        <dbReference type="Pfam" id="PF08241"/>
    </source>
</evidence>
<dbReference type="Proteomes" id="UP000177870">
    <property type="component" value="Chromosome"/>
</dbReference>
<dbReference type="PANTHER" id="PTHR43591">
    <property type="entry name" value="METHYLTRANSFERASE"/>
    <property type="match status" value="1"/>
</dbReference>
<organism evidence="2 3">
    <name type="scientific">Moorena producens PAL-8-15-08-1</name>
    <dbReference type="NCBI Taxonomy" id="1458985"/>
    <lineage>
        <taxon>Bacteria</taxon>
        <taxon>Bacillati</taxon>
        <taxon>Cyanobacteriota</taxon>
        <taxon>Cyanophyceae</taxon>
        <taxon>Coleofasciculales</taxon>
        <taxon>Coleofasciculaceae</taxon>
        <taxon>Moorena</taxon>
    </lineage>
</organism>
<dbReference type="GO" id="GO:0008425">
    <property type="term" value="F:2-methoxy-6-polyprenyl-1,4-benzoquinol methyltransferase activity"/>
    <property type="evidence" value="ECO:0007669"/>
    <property type="project" value="TreeGrafter"/>
</dbReference>
<feature type="domain" description="Methyltransferase type 11" evidence="1">
    <location>
        <begin position="54"/>
        <end position="151"/>
    </location>
</feature>
<evidence type="ECO:0000313" key="3">
    <source>
        <dbReference type="Proteomes" id="UP000177870"/>
    </source>
</evidence>